<dbReference type="EMBL" id="JBAMIC010000003">
    <property type="protein sequence ID" value="KAK7110674.1"/>
    <property type="molecule type" value="Genomic_DNA"/>
</dbReference>
<protein>
    <recommendedName>
        <fullName evidence="6">H/ACA ribonucleoprotein complex subunit 2</fullName>
    </recommendedName>
    <alternativeName>
        <fullName evidence="6">Nucleolar protein family A member 2</fullName>
    </alternativeName>
</protein>
<dbReference type="PRINTS" id="PR00883">
    <property type="entry name" value="NUCLEARHMG"/>
</dbReference>
<evidence type="ECO:0000256" key="3">
    <source>
        <dbReference type="ARBA" id="ARBA00022884"/>
    </source>
</evidence>
<dbReference type="InterPro" id="IPR050257">
    <property type="entry name" value="eL8/uL1-like"/>
</dbReference>
<dbReference type="GO" id="GO:0031429">
    <property type="term" value="C:box H/ACA snoRNP complex"/>
    <property type="evidence" value="ECO:0007669"/>
    <property type="project" value="UniProtKB-UniRule"/>
</dbReference>
<keyword evidence="3 6" id="KW-0694">RNA-binding</keyword>
<dbReference type="PROSITE" id="PS01082">
    <property type="entry name" value="RIBOSOMAL_L7AE"/>
    <property type="match status" value="1"/>
</dbReference>
<dbReference type="Gene3D" id="3.30.1330.30">
    <property type="match status" value="1"/>
</dbReference>
<evidence type="ECO:0000313" key="9">
    <source>
        <dbReference type="EMBL" id="KAK7110674.1"/>
    </source>
</evidence>
<keyword evidence="4 6" id="KW-0539">Nucleus</keyword>
<dbReference type="Proteomes" id="UP001374579">
    <property type="component" value="Unassembled WGS sequence"/>
</dbReference>
<dbReference type="InterPro" id="IPR004037">
    <property type="entry name" value="Ribosomal_eL8-like_CS"/>
</dbReference>
<proteinExistence type="inferred from homology"/>
<comment type="subcellular location">
    <subcellularLocation>
        <location evidence="1 6">Nucleus</location>
        <location evidence="1 6">Nucleolus</location>
    </subcellularLocation>
</comment>
<evidence type="ECO:0000313" key="10">
    <source>
        <dbReference type="Proteomes" id="UP001374579"/>
    </source>
</evidence>
<dbReference type="InterPro" id="IPR029064">
    <property type="entry name" value="Ribosomal_eL30-like_sf"/>
</dbReference>
<dbReference type="AlphaFoldDB" id="A0AAN9GJV1"/>
<organism evidence="9 10">
    <name type="scientific">Littorina saxatilis</name>
    <dbReference type="NCBI Taxonomy" id="31220"/>
    <lineage>
        <taxon>Eukaryota</taxon>
        <taxon>Metazoa</taxon>
        <taxon>Spiralia</taxon>
        <taxon>Lophotrochozoa</taxon>
        <taxon>Mollusca</taxon>
        <taxon>Gastropoda</taxon>
        <taxon>Caenogastropoda</taxon>
        <taxon>Littorinimorpha</taxon>
        <taxon>Littorinoidea</taxon>
        <taxon>Littorinidae</taxon>
        <taxon>Littorina</taxon>
    </lineage>
</organism>
<evidence type="ECO:0000256" key="2">
    <source>
        <dbReference type="ARBA" id="ARBA00007337"/>
    </source>
</evidence>
<evidence type="ECO:0000256" key="7">
    <source>
        <dbReference type="SAM" id="MobiDB-lite"/>
    </source>
</evidence>
<dbReference type="GO" id="GO:0003723">
    <property type="term" value="F:RNA binding"/>
    <property type="evidence" value="ECO:0007669"/>
    <property type="project" value="UniProtKB-UniRule"/>
</dbReference>
<dbReference type="PANTHER" id="PTHR23105">
    <property type="entry name" value="RIBOSOMAL PROTEIN L7AE FAMILY MEMBER"/>
    <property type="match status" value="1"/>
</dbReference>
<dbReference type="InterPro" id="IPR018492">
    <property type="entry name" value="Ribosomal_eL8/Nhp2"/>
</dbReference>
<dbReference type="InterPro" id="IPR004038">
    <property type="entry name" value="Ribosomal_eL8/eL30/eS12/Gad45"/>
</dbReference>
<accession>A0AAN9GJV1</accession>
<dbReference type="Pfam" id="PF01248">
    <property type="entry name" value="Ribosomal_L7Ae"/>
    <property type="match status" value="1"/>
</dbReference>
<name>A0AAN9GJV1_9CAEN</name>
<dbReference type="GO" id="GO:0042254">
    <property type="term" value="P:ribosome biogenesis"/>
    <property type="evidence" value="ECO:0007669"/>
    <property type="project" value="InterPro"/>
</dbReference>
<feature type="domain" description="Ribosomal protein eL8/eL30/eS12/Gadd45" evidence="8">
    <location>
        <begin position="48"/>
        <end position="139"/>
    </location>
</feature>
<comment type="similarity">
    <text evidence="2 6">Belongs to the eukaryotic ribosomal protein eL8 family.</text>
</comment>
<dbReference type="PRINTS" id="PR00881">
    <property type="entry name" value="L7ARS6FAMILY"/>
</dbReference>
<evidence type="ECO:0000256" key="5">
    <source>
        <dbReference type="ARBA" id="ARBA00023274"/>
    </source>
</evidence>
<dbReference type="SUPFAM" id="SSF55315">
    <property type="entry name" value="L30e-like"/>
    <property type="match status" value="1"/>
</dbReference>
<evidence type="ECO:0000256" key="1">
    <source>
        <dbReference type="ARBA" id="ARBA00004604"/>
    </source>
</evidence>
<evidence type="ECO:0000256" key="4">
    <source>
        <dbReference type="ARBA" id="ARBA00023242"/>
    </source>
</evidence>
<dbReference type="GO" id="GO:0000398">
    <property type="term" value="P:mRNA splicing, via spliceosome"/>
    <property type="evidence" value="ECO:0007669"/>
    <property type="project" value="UniProtKB-UniRule"/>
</dbReference>
<evidence type="ECO:0000259" key="8">
    <source>
        <dbReference type="Pfam" id="PF01248"/>
    </source>
</evidence>
<comment type="function">
    <text evidence="6">Common component of the spliceosome and rRNA processing machinery.</text>
</comment>
<feature type="region of interest" description="Disordered" evidence="7">
    <location>
        <begin position="1"/>
        <end position="24"/>
    </location>
</feature>
<reference evidence="9 10" key="1">
    <citation type="submission" date="2024-02" db="EMBL/GenBank/DDBJ databases">
        <title>Chromosome-scale genome assembly of the rough periwinkle Littorina saxatilis.</title>
        <authorList>
            <person name="De Jode A."/>
            <person name="Faria R."/>
            <person name="Formenti G."/>
            <person name="Sims Y."/>
            <person name="Smith T.P."/>
            <person name="Tracey A."/>
            <person name="Wood J.M.D."/>
            <person name="Zagrodzka Z.B."/>
            <person name="Johannesson K."/>
            <person name="Butlin R.K."/>
            <person name="Leder E.H."/>
        </authorList>
    </citation>
    <scope>NUCLEOTIDE SEQUENCE [LARGE SCALE GENOMIC DNA]</scope>
    <source>
        <strain evidence="9">Snail1</strain>
        <tissue evidence="9">Muscle</tissue>
    </source>
</reference>
<keyword evidence="5 6" id="KW-0687">Ribonucleoprotein</keyword>
<comment type="function">
    <text evidence="6">Required for ribosome biogenesis. Part of a complex which catalyzes pseudouridylation of rRNA. This involves the isomerization of uridine such that the ribose is subsequently attached to C5, instead of the normal N1. Pseudouridine ('psi') residues may serve to stabilize the conformation of rRNAs.</text>
</comment>
<dbReference type="InterPro" id="IPR002415">
    <property type="entry name" value="H/ACA_rnp_Nhp2-like"/>
</dbReference>
<gene>
    <name evidence="9" type="ORF">V1264_014509</name>
</gene>
<comment type="caution">
    <text evidence="9">The sequence shown here is derived from an EMBL/GenBank/DDBJ whole genome shotgun (WGS) entry which is preliminary data.</text>
</comment>
<evidence type="ECO:0000256" key="6">
    <source>
        <dbReference type="RuleBase" id="RU366039"/>
    </source>
</evidence>
<keyword evidence="10" id="KW-1185">Reference proteome</keyword>
<dbReference type="GO" id="GO:0031120">
    <property type="term" value="P:snRNA pseudouridine synthesis"/>
    <property type="evidence" value="ECO:0007669"/>
    <property type="project" value="UniProtKB-UniRule"/>
</dbReference>
<sequence length="155" mass="17534">MVKVKKERRESEGPEDGEQAEGQTWEEKTKYLCAIAKPLATKKLTKRLFKTIKKACKQKNYVRKGVREVQKFIRKGDKGIVVIAGDVSPIDVISHIPVMCEDKGIPYCYVPSKEDLGSACGSKRQTCMVLIKTHEDYTDSFDECKSGIQELPKSY</sequence>